<comment type="similarity">
    <text evidence="1">Belongs to the thioesterase family.</text>
</comment>
<dbReference type="InterPro" id="IPR029058">
    <property type="entry name" value="AB_hydrolase_fold"/>
</dbReference>
<dbReference type="InterPro" id="IPR001031">
    <property type="entry name" value="Thioesterase"/>
</dbReference>
<reference evidence="3" key="1">
    <citation type="submission" date="2022-09" db="EMBL/GenBank/DDBJ databases">
        <title>Tahibacter sp. nov., isolated from a fresh water.</title>
        <authorList>
            <person name="Baek J.H."/>
            <person name="Lee J.K."/>
            <person name="Kim J.M."/>
            <person name="Jeon C.O."/>
        </authorList>
    </citation>
    <scope>NUCLEOTIDE SEQUENCE</scope>
    <source>
        <strain evidence="3">W38</strain>
    </source>
</reference>
<dbReference type="GO" id="GO:0016787">
    <property type="term" value="F:hydrolase activity"/>
    <property type="evidence" value="ECO:0007669"/>
    <property type="project" value="UniProtKB-KW"/>
</dbReference>
<gene>
    <name evidence="3" type="ORF">N4264_15815</name>
</gene>
<dbReference type="Gene3D" id="3.40.50.1820">
    <property type="entry name" value="alpha/beta hydrolase"/>
    <property type="match status" value="1"/>
</dbReference>
<evidence type="ECO:0000259" key="2">
    <source>
        <dbReference type="Pfam" id="PF00975"/>
    </source>
</evidence>
<feature type="domain" description="Thioesterase" evidence="2">
    <location>
        <begin position="5"/>
        <end position="227"/>
    </location>
</feature>
<dbReference type="PANTHER" id="PTHR11487:SF0">
    <property type="entry name" value="S-ACYL FATTY ACID SYNTHASE THIOESTERASE, MEDIUM CHAIN"/>
    <property type="match status" value="1"/>
</dbReference>
<dbReference type="Pfam" id="PF00975">
    <property type="entry name" value="Thioesterase"/>
    <property type="match status" value="1"/>
</dbReference>
<evidence type="ECO:0000256" key="1">
    <source>
        <dbReference type="ARBA" id="ARBA00007169"/>
    </source>
</evidence>
<sequence>MEKIQLICLPFAGAGASFFNEWKGVEPSLVIRAMQLPGREKRFLETPHVDVHRAVDELTKELLADDALDTPTLIFGHSLGAVLAFELARRLESPGRGKLLGLVASGSPDPWTQRSDRATGFNNDEAFLAKVSEFSGYNHEALSDPMMRELLLPTLRADVRMHEDYVPRSGEPLSVPVMTVRGAGDQLVSRAQVDLWRKASTGAVSHDELEGGHMYFIGNAGPLLGRIATFARQAVATALEIAP</sequence>
<dbReference type="PANTHER" id="PTHR11487">
    <property type="entry name" value="THIOESTERASE"/>
    <property type="match status" value="1"/>
</dbReference>
<dbReference type="InterPro" id="IPR012223">
    <property type="entry name" value="TEII"/>
</dbReference>
<protein>
    <submittedName>
        <fullName evidence="3">Alpha/beta fold hydrolase</fullName>
    </submittedName>
</protein>
<name>A0ABY6B873_9GAMM</name>
<dbReference type="SUPFAM" id="SSF53474">
    <property type="entry name" value="alpha/beta-Hydrolases"/>
    <property type="match status" value="1"/>
</dbReference>
<keyword evidence="3" id="KW-0378">Hydrolase</keyword>
<evidence type="ECO:0000313" key="4">
    <source>
        <dbReference type="Proteomes" id="UP001064632"/>
    </source>
</evidence>
<proteinExistence type="inferred from homology"/>
<organism evidence="3 4">
    <name type="scientific">Tahibacter amnicola</name>
    <dbReference type="NCBI Taxonomy" id="2976241"/>
    <lineage>
        <taxon>Bacteria</taxon>
        <taxon>Pseudomonadati</taxon>
        <taxon>Pseudomonadota</taxon>
        <taxon>Gammaproteobacteria</taxon>
        <taxon>Lysobacterales</taxon>
        <taxon>Rhodanobacteraceae</taxon>
        <taxon>Tahibacter</taxon>
    </lineage>
</organism>
<accession>A0ABY6B873</accession>
<dbReference type="EMBL" id="CP104694">
    <property type="protein sequence ID" value="UXI66214.1"/>
    <property type="molecule type" value="Genomic_DNA"/>
</dbReference>
<evidence type="ECO:0000313" key="3">
    <source>
        <dbReference type="EMBL" id="UXI66214.1"/>
    </source>
</evidence>
<keyword evidence="4" id="KW-1185">Reference proteome</keyword>
<dbReference type="RefSeq" id="WP_261693198.1">
    <property type="nucleotide sequence ID" value="NZ_CP104694.1"/>
</dbReference>
<dbReference type="Proteomes" id="UP001064632">
    <property type="component" value="Chromosome"/>
</dbReference>